<protein>
    <submittedName>
        <fullName evidence="2">Uncharacterized protein</fullName>
    </submittedName>
</protein>
<evidence type="ECO:0000256" key="1">
    <source>
        <dbReference type="SAM" id="MobiDB-lite"/>
    </source>
</evidence>
<feature type="compositionally biased region" description="Polar residues" evidence="1">
    <location>
        <begin position="55"/>
        <end position="72"/>
    </location>
</feature>
<gene>
    <name evidence="2" type="ORF">PRUPE_1G325300</name>
</gene>
<dbReference type="Proteomes" id="UP000006882">
    <property type="component" value="Chromosome G1"/>
</dbReference>
<sequence length="108" mass="12024">MADQQAQDVLPLKPQHGSNSPISAHTQKAHPHLLSKPFDPPIENFQPPPIARSSPKPQSNIHHPTSQTAPVQQNLAPLHQQVHHVFHTLHVVFIQCNLHHMATVSKHS</sequence>
<feature type="region of interest" description="Disordered" evidence="1">
    <location>
        <begin position="1"/>
        <end position="72"/>
    </location>
</feature>
<organism evidence="2 3">
    <name type="scientific">Prunus persica</name>
    <name type="common">Peach</name>
    <name type="synonym">Amygdalus persica</name>
    <dbReference type="NCBI Taxonomy" id="3760"/>
    <lineage>
        <taxon>Eukaryota</taxon>
        <taxon>Viridiplantae</taxon>
        <taxon>Streptophyta</taxon>
        <taxon>Embryophyta</taxon>
        <taxon>Tracheophyta</taxon>
        <taxon>Spermatophyta</taxon>
        <taxon>Magnoliopsida</taxon>
        <taxon>eudicotyledons</taxon>
        <taxon>Gunneridae</taxon>
        <taxon>Pentapetalae</taxon>
        <taxon>rosids</taxon>
        <taxon>fabids</taxon>
        <taxon>Rosales</taxon>
        <taxon>Rosaceae</taxon>
        <taxon>Amygdaloideae</taxon>
        <taxon>Amygdaleae</taxon>
        <taxon>Prunus</taxon>
    </lineage>
</organism>
<name>A0A251R6N6_PRUPE</name>
<reference evidence="2 3" key="1">
    <citation type="journal article" date="2013" name="Nat. Genet.">
        <title>The high-quality draft genome of peach (Prunus persica) identifies unique patterns of genetic diversity, domestication and genome evolution.</title>
        <authorList>
            <consortium name="International Peach Genome Initiative"/>
            <person name="Verde I."/>
            <person name="Abbott A.G."/>
            <person name="Scalabrin S."/>
            <person name="Jung S."/>
            <person name="Shu S."/>
            <person name="Marroni F."/>
            <person name="Zhebentyayeva T."/>
            <person name="Dettori M.T."/>
            <person name="Grimwood J."/>
            <person name="Cattonaro F."/>
            <person name="Zuccolo A."/>
            <person name="Rossini L."/>
            <person name="Jenkins J."/>
            <person name="Vendramin E."/>
            <person name="Meisel L.A."/>
            <person name="Decroocq V."/>
            <person name="Sosinski B."/>
            <person name="Prochnik S."/>
            <person name="Mitros T."/>
            <person name="Policriti A."/>
            <person name="Cipriani G."/>
            <person name="Dondini L."/>
            <person name="Ficklin S."/>
            <person name="Goodstein D.M."/>
            <person name="Xuan P."/>
            <person name="Del Fabbro C."/>
            <person name="Aramini V."/>
            <person name="Copetti D."/>
            <person name="Gonzalez S."/>
            <person name="Horner D.S."/>
            <person name="Falchi R."/>
            <person name="Lucas S."/>
            <person name="Mica E."/>
            <person name="Maldonado J."/>
            <person name="Lazzari B."/>
            <person name="Bielenberg D."/>
            <person name="Pirona R."/>
            <person name="Miculan M."/>
            <person name="Barakat A."/>
            <person name="Testolin R."/>
            <person name="Stella A."/>
            <person name="Tartarini S."/>
            <person name="Tonutti P."/>
            <person name="Arus P."/>
            <person name="Orellana A."/>
            <person name="Wells C."/>
            <person name="Main D."/>
            <person name="Vizzotto G."/>
            <person name="Silva H."/>
            <person name="Salamini F."/>
            <person name="Schmutz J."/>
            <person name="Morgante M."/>
            <person name="Rokhsar D.S."/>
        </authorList>
    </citation>
    <scope>NUCLEOTIDE SEQUENCE [LARGE SCALE GENOMIC DNA]</scope>
    <source>
        <strain evidence="3">cv. Nemared</strain>
    </source>
</reference>
<accession>A0A251R6N6</accession>
<dbReference type="EMBL" id="CM007651">
    <property type="protein sequence ID" value="ONI31691.1"/>
    <property type="molecule type" value="Genomic_DNA"/>
</dbReference>
<feature type="compositionally biased region" description="Polar residues" evidence="1">
    <location>
        <begin position="16"/>
        <end position="26"/>
    </location>
</feature>
<dbReference type="Gramene" id="ONI31691">
    <property type="protein sequence ID" value="ONI31691"/>
    <property type="gene ID" value="PRUPE_1G325300"/>
</dbReference>
<evidence type="ECO:0000313" key="3">
    <source>
        <dbReference type="Proteomes" id="UP000006882"/>
    </source>
</evidence>
<dbReference type="AlphaFoldDB" id="A0A251R6N6"/>
<proteinExistence type="predicted"/>
<keyword evidence="3" id="KW-1185">Reference proteome</keyword>
<evidence type="ECO:0000313" key="2">
    <source>
        <dbReference type="EMBL" id="ONI31691.1"/>
    </source>
</evidence>